<feature type="region of interest" description="Disordered" evidence="1">
    <location>
        <begin position="349"/>
        <end position="475"/>
    </location>
</feature>
<feature type="compositionally biased region" description="Basic and acidic residues" evidence="1">
    <location>
        <begin position="435"/>
        <end position="447"/>
    </location>
</feature>
<feature type="compositionally biased region" description="Low complexity" evidence="1">
    <location>
        <begin position="1492"/>
        <end position="1508"/>
    </location>
</feature>
<dbReference type="Proteomes" id="UP001153737">
    <property type="component" value="Chromosome 8"/>
</dbReference>
<feature type="region of interest" description="Disordered" evidence="1">
    <location>
        <begin position="297"/>
        <end position="318"/>
    </location>
</feature>
<organism evidence="2 3">
    <name type="scientific">Phaedon cochleariae</name>
    <name type="common">Mustard beetle</name>
    <dbReference type="NCBI Taxonomy" id="80249"/>
    <lineage>
        <taxon>Eukaryota</taxon>
        <taxon>Metazoa</taxon>
        <taxon>Ecdysozoa</taxon>
        <taxon>Arthropoda</taxon>
        <taxon>Hexapoda</taxon>
        <taxon>Insecta</taxon>
        <taxon>Pterygota</taxon>
        <taxon>Neoptera</taxon>
        <taxon>Endopterygota</taxon>
        <taxon>Coleoptera</taxon>
        <taxon>Polyphaga</taxon>
        <taxon>Cucujiformia</taxon>
        <taxon>Chrysomeloidea</taxon>
        <taxon>Chrysomelidae</taxon>
        <taxon>Chrysomelinae</taxon>
        <taxon>Chrysomelini</taxon>
        <taxon>Phaedon</taxon>
    </lineage>
</organism>
<keyword evidence="3" id="KW-1185">Reference proteome</keyword>
<protein>
    <submittedName>
        <fullName evidence="2">Uncharacterized protein</fullName>
    </submittedName>
</protein>
<feature type="region of interest" description="Disordered" evidence="1">
    <location>
        <begin position="1207"/>
        <end position="1227"/>
    </location>
</feature>
<feature type="region of interest" description="Disordered" evidence="1">
    <location>
        <begin position="142"/>
        <end position="165"/>
    </location>
</feature>
<proteinExistence type="predicted"/>
<reference evidence="2" key="2">
    <citation type="submission" date="2022-10" db="EMBL/GenBank/DDBJ databases">
        <authorList>
            <consortium name="ENA_rothamsted_submissions"/>
            <consortium name="culmorum"/>
            <person name="King R."/>
        </authorList>
    </citation>
    <scope>NUCLEOTIDE SEQUENCE</scope>
</reference>
<dbReference type="EMBL" id="OU896714">
    <property type="protein sequence ID" value="CAH1178906.1"/>
    <property type="molecule type" value="Genomic_DNA"/>
</dbReference>
<reference evidence="2" key="1">
    <citation type="submission" date="2022-01" db="EMBL/GenBank/DDBJ databases">
        <authorList>
            <person name="King R."/>
        </authorList>
    </citation>
    <scope>NUCLEOTIDE SEQUENCE</scope>
</reference>
<name>A0A9P0GSN9_PHACE</name>
<feature type="compositionally biased region" description="Basic and acidic residues" evidence="1">
    <location>
        <begin position="142"/>
        <end position="157"/>
    </location>
</feature>
<feature type="region of interest" description="Disordered" evidence="1">
    <location>
        <begin position="1254"/>
        <end position="1278"/>
    </location>
</feature>
<accession>A0A9P0GSN9</accession>
<feature type="region of interest" description="Disordered" evidence="1">
    <location>
        <begin position="1693"/>
        <end position="1715"/>
    </location>
</feature>
<feature type="compositionally biased region" description="Basic and acidic residues" evidence="1">
    <location>
        <begin position="1264"/>
        <end position="1278"/>
    </location>
</feature>
<feature type="compositionally biased region" description="Polar residues" evidence="1">
    <location>
        <begin position="1748"/>
        <end position="1768"/>
    </location>
</feature>
<feature type="compositionally biased region" description="Polar residues" evidence="1">
    <location>
        <begin position="448"/>
        <end position="475"/>
    </location>
</feature>
<feature type="region of interest" description="Disordered" evidence="1">
    <location>
        <begin position="1743"/>
        <end position="1768"/>
    </location>
</feature>
<evidence type="ECO:0000313" key="3">
    <source>
        <dbReference type="Proteomes" id="UP001153737"/>
    </source>
</evidence>
<sequence length="1953" mass="220790">MEHYKKRLIRCQTRDHQTQKLSGLPCQEENVDNETSKDIDFPEKISTCESHKNVDRKAMRQKKIARKRAVCRAKFRHTNMELFKLGTSMPTSLCKTKQPYNVCTEKTLQLTCENKPRNSKKPEEPLPKEAITEFIINSIEGNQKDLLPRSKSTEHSNKTTGRHSLPQLVPEMPLKKKVRFSLGPNASENNERQAVAKRRKTVIGTETFMETTNSKFETEPNPIENHPSQNVTVPLHSKSTDLTASYKPSHSEAVTTPHLHHNLITSPIIKEQEKNHTDQNFKEGLGELHQNTIHLRAIAPKETPNKNNNTIAYKDPLVDLGSRTNEEESRTVAPVDPSVDLGLRTHQQGERFFQPQDPRSQKTTAPGDLGSHPNESFEEGTRLFSSGNKRNSHEAIAPGATFDEGQKLFRSQNSRDHRRKYPEDPSSDMGFHNNAFKERPPMERRQQSGENQPINLSVKQPPSYPASSKTDSMPTQTRVSYNIFPEIKEQITRLGNTTTNRQTKTRTHDKKIDDLIKYLVETSKAAMTTPFSIRNLLIMNKNYRELQIYLMKTCVSKKAKLAITATMNELISYVSYKIFGESNNMHFRLYTEKLLDTTLENHKAELENFLNSSIYSEDDDRFREFFNWIGFISREIALSNRQSVLYEIPIQYQNGNVNYNRPVFMENHGGREKSSFPLSNPPYLNFPTTISNPHLNPQFPTTISNGMSLPNPHIPANTLPYPTPQFPIPNSSLSTSIPSSITLQSQLATSVTVLDPKTSANPMPLPNPQFPKPAPQFPTMPLQNPYTTASTLPYSITQFPMPNLKLSTSTTASSSQLSTSSLIAMPPQSSTSVTVSDPQFSRASANPMPLPNPQFPKTASNTMPLLNPYTTATTLPTPQFPILKSKLSTSTTTSSLQLSTPSSILMPSQPSTTVGTMPVPNPQYLISPSLRIPPPNTQISTATTESNPQNHTKITVPQNTSSVNEKLLKICNLKSKYLEKDPEASITIDDDPIREKDSIEENRKTKSVIVKEKPMEITKVGRSLKEIPMDDVEHQEVLEKIRELEQMREISTAKVIPEHLEKSPDFQLFKEILKEEDRDVYKKVLKKLVRVKKDTARAAVILIDDDEDTSIRKVRTENQPYSIDLTEKKKLPPFLIDLTNTRSKTSKSSNEPPRKKIKKNLPLRIFNEILVIDDDDTSKPANKDENQNCIEKNKESTEKWCPIIEDISDDESQSNPQQIHNENPLETTKEIISNENEMETEGQKPCRKNIITSTRENNINAINNEKDTDTAHKETKEISSVDKTEHQDVKFMSAQTKPSTKNICTASTTAQKNSIDTSKIPKSDVANKEIFLGDNDSESRSNIISLALTETDSKTNKDTKSKPIAETNIPIEKGTETNFQVTHEKDMDCEPVQSQLETSSSSKTRIIIIHKKTEAERPEDLNTRDTLLERLKAKSIRGNIITPTTNETEISTYKDSETYMIEERLKNRDQQTYIDSLPAQTEEPIEKNLNSSLITTNTTNNEARTNGTEETDDDTKLRTHKTSIPLIPKTVISATKDIVNADKTHYQNIQSRRKSVISPSTTHTNTCTNNAEQLKPMVYKTKPDDLNVEPREDNILSSPETDTSSVITNGVIHIRPEDISQPLSVISNTTPLTETAKLHARPRIAQPANKTDSDSERHNQETGTVIHQTQPEASCLSRLSNPASEAVFLQPTTQEGNGAIPRSASAGRDTFTPDGHRQQWFHNGPSSSRSHSVPLAWHPWLHNEQGRGASTSRRQSVETISNAGSDYSPTVAPEATVFEIRLDSKWYRISKNLYDKIPKGKLRYVKENNAFVRYCDGYEMEQFVENISEAQHNEELKGRFIRLIRHCMYLGPVHSGEVIEMSGDVKFSSDAYVSEPETYSEEVSKVERFIPSDFFGFYLYVTGFQIVHGNPPISFHTFLMMHNTNRTLLLLKKYIYNLLRTGIVNFSFTSQDS</sequence>
<gene>
    <name evidence="2" type="ORF">PHAECO_LOCUS11815</name>
</gene>
<evidence type="ECO:0000256" key="1">
    <source>
        <dbReference type="SAM" id="MobiDB-lite"/>
    </source>
</evidence>
<feature type="compositionally biased region" description="Polar residues" evidence="1">
    <location>
        <begin position="1254"/>
        <end position="1263"/>
    </location>
</feature>
<evidence type="ECO:0000313" key="2">
    <source>
        <dbReference type="EMBL" id="CAH1178906.1"/>
    </source>
</evidence>
<dbReference type="OrthoDB" id="6784559at2759"/>
<feature type="region of interest" description="Disordered" evidence="1">
    <location>
        <begin position="1492"/>
        <end position="1516"/>
    </location>
</feature>
<feature type="compositionally biased region" description="Polar residues" evidence="1">
    <location>
        <begin position="1213"/>
        <end position="1227"/>
    </location>
</feature>